<evidence type="ECO:0000259" key="3">
    <source>
        <dbReference type="PROSITE" id="PS50883"/>
    </source>
</evidence>
<dbReference type="Pfam" id="PF00072">
    <property type="entry name" value="Response_reg"/>
    <property type="match status" value="1"/>
</dbReference>
<dbReference type="Gene3D" id="3.40.50.2300">
    <property type="match status" value="1"/>
</dbReference>
<dbReference type="KEGG" id="syn:slr6110"/>
<dbReference type="CDD" id="cd01948">
    <property type="entry name" value="EAL"/>
    <property type="match status" value="1"/>
</dbReference>
<dbReference type="SUPFAM" id="SSF141868">
    <property type="entry name" value="EAL domain-like"/>
    <property type="match status" value="1"/>
</dbReference>
<dbReference type="InterPro" id="IPR001789">
    <property type="entry name" value="Sig_transdc_resp-reg_receiver"/>
</dbReference>
<dbReference type="SMART" id="SM00448">
    <property type="entry name" value="REC"/>
    <property type="match status" value="1"/>
</dbReference>
<dbReference type="AlphaFoldDB" id="Q6YRP4"/>
<evidence type="ECO:0000313" key="5">
    <source>
        <dbReference type="Proteomes" id="UP000001425"/>
    </source>
</evidence>
<dbReference type="CDD" id="cd17530">
    <property type="entry name" value="REC_RocR"/>
    <property type="match status" value="1"/>
</dbReference>
<dbReference type="InterPro" id="IPR011006">
    <property type="entry name" value="CheY-like_superfamily"/>
</dbReference>
<geneLocation type="plasmid" evidence="4 5">
    <name>pSYSX</name>
</geneLocation>
<evidence type="ECO:0000259" key="2">
    <source>
        <dbReference type="PROSITE" id="PS50110"/>
    </source>
</evidence>
<dbReference type="PROSITE" id="PS50883">
    <property type="entry name" value="EAL"/>
    <property type="match status" value="1"/>
</dbReference>
<name>Q6YRP4_SYNY3</name>
<dbReference type="Gene3D" id="3.20.20.450">
    <property type="entry name" value="EAL domain"/>
    <property type="match status" value="1"/>
</dbReference>
<dbReference type="FunCoup" id="Q6YRP4">
    <property type="interactions" value="10"/>
</dbReference>
<sequence length="416" mass="45331">MVVGDLLSLSANIEVAVVEKTKVSRSLLVLDDEKDVAATICMMAATVSYDTDHVDNADIFLEKVVTWAPTHVVVDLKLADRDGIEVIRKLAEMECNAAVIIMSGLGGRILESSARAAGENGLQLLGTLSKPFSRAELLELLAKDTHETLSIQSSPISPVSDRQIGDALKAEAFVAHFQPKISCLTGGLVGFECLARWPQPDGSMIPPDQFICFAEQKGLIDALTRQVYDYALANLPLCNLRNQLKYALNLSPINLKDATFPHWLRNKCCEHNVKPSQIILEVTETASMENPLVLLEHLTQFRIYGFQLSIDDFGVGYSSLVQLARLPFSELKVDQMFVKTLASSKESQKIVTAVVGLGKSLGLNVVAEGVEDVSALGLLQDLGCDEAQGYFIGRPMDRVSAGNWNGLSGLSQKWVQ</sequence>
<feature type="domain" description="Response regulatory" evidence="2">
    <location>
        <begin position="26"/>
        <end position="145"/>
    </location>
</feature>
<feature type="domain" description="EAL" evidence="3">
    <location>
        <begin position="157"/>
        <end position="409"/>
    </location>
</feature>
<keyword evidence="4" id="KW-0614">Plasmid</keyword>
<proteinExistence type="predicted"/>
<dbReference type="EnsemblBacteria" id="BAD02167">
    <property type="protein sequence ID" value="BAD02167"/>
    <property type="gene ID" value="BAD02167"/>
</dbReference>
<dbReference type="InParanoid" id="Q6YRP4"/>
<dbReference type="GO" id="GO:0000160">
    <property type="term" value="P:phosphorelay signal transduction system"/>
    <property type="evidence" value="ECO:0007669"/>
    <property type="project" value="InterPro"/>
</dbReference>
<dbReference type="PANTHER" id="PTHR33121">
    <property type="entry name" value="CYCLIC DI-GMP PHOSPHODIESTERASE PDEF"/>
    <property type="match status" value="1"/>
</dbReference>
<evidence type="ECO:0000256" key="1">
    <source>
        <dbReference type="PROSITE-ProRule" id="PRU00169"/>
    </source>
</evidence>
<dbReference type="Pfam" id="PF00563">
    <property type="entry name" value="EAL"/>
    <property type="match status" value="1"/>
</dbReference>
<protein>
    <submittedName>
        <fullName evidence="4">Slr6110 protein</fullName>
    </submittedName>
</protein>
<dbReference type="PhylomeDB" id="Q6YRP4"/>
<organism evidence="4 5">
    <name type="scientific">Synechocystis sp. (strain ATCC 27184 / PCC 6803 / Kazusa)</name>
    <dbReference type="NCBI Taxonomy" id="1111708"/>
    <lineage>
        <taxon>Bacteria</taxon>
        <taxon>Bacillati</taxon>
        <taxon>Cyanobacteriota</taxon>
        <taxon>Cyanophyceae</taxon>
        <taxon>Synechococcales</taxon>
        <taxon>Merismopediaceae</taxon>
        <taxon>Synechocystis</taxon>
    </lineage>
</organism>
<dbReference type="PROSITE" id="PS50110">
    <property type="entry name" value="RESPONSE_REGULATORY"/>
    <property type="match status" value="1"/>
</dbReference>
<dbReference type="SUPFAM" id="SSF52172">
    <property type="entry name" value="CheY-like"/>
    <property type="match status" value="1"/>
</dbReference>
<dbReference type="SMART" id="SM00052">
    <property type="entry name" value="EAL"/>
    <property type="match status" value="1"/>
</dbReference>
<dbReference type="InterPro" id="IPR050706">
    <property type="entry name" value="Cyclic-di-GMP_PDE-like"/>
</dbReference>
<dbReference type="PANTHER" id="PTHR33121:SF71">
    <property type="entry name" value="OXYGEN SENSOR PROTEIN DOSP"/>
    <property type="match status" value="1"/>
</dbReference>
<keyword evidence="5" id="KW-1185">Reference proteome</keyword>
<feature type="modified residue" description="4-aspartylphosphate" evidence="1">
    <location>
        <position position="75"/>
    </location>
</feature>
<evidence type="ECO:0000313" key="4">
    <source>
        <dbReference type="EMBL" id="BAD02167.1"/>
    </source>
</evidence>
<keyword evidence="1" id="KW-0597">Phosphoprotein</keyword>
<dbReference type="GO" id="GO:0005886">
    <property type="term" value="C:plasma membrane"/>
    <property type="evidence" value="ECO:0000318"/>
    <property type="project" value="GO_Central"/>
</dbReference>
<reference evidence="4 5" key="1">
    <citation type="journal article" date="2003" name="DNA Res.">
        <title>Structural analysis of four large plasmids harboring in a unicellular cyanobacterium, Synechocystis sp. PCC 6803.</title>
        <authorList>
            <person name="Kaneko T."/>
            <person name="Nakamura Y."/>
            <person name="Sasamoto S."/>
            <person name="Watanabe A."/>
            <person name="Kohara M."/>
            <person name="Matsumoto M."/>
            <person name="Shimpo S."/>
            <person name="Yamada M."/>
            <person name="Tabata S."/>
        </authorList>
    </citation>
    <scope>NUCLEOTIDE SEQUENCE [LARGE SCALE GENOMIC DNA]</scope>
    <source>
        <strain evidence="5">ATCC 27184 / PCC 6803 / Kazusa</strain>
    </source>
</reference>
<dbReference type="EMBL" id="AP006585">
    <property type="protein sequence ID" value="BAD02167.1"/>
    <property type="molecule type" value="Genomic_DNA"/>
</dbReference>
<dbReference type="Proteomes" id="UP000001425">
    <property type="component" value="Plasmid pSYSX"/>
</dbReference>
<dbReference type="GO" id="GO:0071111">
    <property type="term" value="F:cyclic-guanylate-specific phosphodiesterase activity"/>
    <property type="evidence" value="ECO:0000318"/>
    <property type="project" value="GO_Central"/>
</dbReference>
<dbReference type="InterPro" id="IPR001633">
    <property type="entry name" value="EAL_dom"/>
</dbReference>
<dbReference type="InterPro" id="IPR035919">
    <property type="entry name" value="EAL_sf"/>
</dbReference>
<accession>Q6YRP4</accession>
<gene>
    <name evidence="4" type="ordered locus">slr6110</name>
</gene>